<organism evidence="1 2">
    <name type="scientific">Litoribrevibacter albus</name>
    <dbReference type="NCBI Taxonomy" id="1473156"/>
    <lineage>
        <taxon>Bacteria</taxon>
        <taxon>Pseudomonadati</taxon>
        <taxon>Pseudomonadota</taxon>
        <taxon>Gammaproteobacteria</taxon>
        <taxon>Oceanospirillales</taxon>
        <taxon>Oceanospirillaceae</taxon>
        <taxon>Litoribrevibacter</taxon>
    </lineage>
</organism>
<evidence type="ECO:0000313" key="2">
    <source>
        <dbReference type="Proteomes" id="UP001161389"/>
    </source>
</evidence>
<sequence>MNQSDIEKLIREEWLTLVNDREAFLSKLEENLFEASQKEGLILTDFEGVPEKWKPHITSINLSVLALFELAMIFSSRISEEELIYPSMKCNHYRKNMAILSLANNLSNTAISIRDLCQKGFDCQAKTLLRWFSEMSDTLNAMLFDQEMLTAYITDCEDSSQEYKQWRKYYSPKVVRNTLKKFESELCTEFEKDINISDKREENYTWLSQYSHADFITQFISAYADNENDEQSRLTFGGAQSEQCLITLEHATSQMFVFQCILFNLLAKNHEWNGLVHDQERLEWCLLIEVYKQHYLKKSYL</sequence>
<protein>
    <submittedName>
        <fullName evidence="1">Uncharacterized protein</fullName>
    </submittedName>
</protein>
<comment type="caution">
    <text evidence="1">The sequence shown here is derived from an EMBL/GenBank/DDBJ whole genome shotgun (WGS) entry which is preliminary data.</text>
</comment>
<keyword evidence="2" id="KW-1185">Reference proteome</keyword>
<name>A0AA37W997_9GAMM</name>
<dbReference type="EMBL" id="BSNM01000026">
    <property type="protein sequence ID" value="GLQ33313.1"/>
    <property type="molecule type" value="Genomic_DNA"/>
</dbReference>
<reference evidence="1" key="1">
    <citation type="journal article" date="2014" name="Int. J. Syst. Evol. Microbiol.">
        <title>Complete genome sequence of Corynebacterium casei LMG S-19264T (=DSM 44701T), isolated from a smear-ripened cheese.</title>
        <authorList>
            <consortium name="US DOE Joint Genome Institute (JGI-PGF)"/>
            <person name="Walter F."/>
            <person name="Albersmeier A."/>
            <person name="Kalinowski J."/>
            <person name="Ruckert C."/>
        </authorList>
    </citation>
    <scope>NUCLEOTIDE SEQUENCE</scope>
    <source>
        <strain evidence="1">NBRC 110071</strain>
    </source>
</reference>
<gene>
    <name evidence="1" type="ORF">GCM10007876_37930</name>
</gene>
<evidence type="ECO:0000313" key="1">
    <source>
        <dbReference type="EMBL" id="GLQ33313.1"/>
    </source>
</evidence>
<dbReference type="AlphaFoldDB" id="A0AA37W997"/>
<dbReference type="Proteomes" id="UP001161389">
    <property type="component" value="Unassembled WGS sequence"/>
</dbReference>
<accession>A0AA37W997</accession>
<dbReference type="RefSeq" id="WP_284383692.1">
    <property type="nucleotide sequence ID" value="NZ_BSNM01000026.1"/>
</dbReference>
<proteinExistence type="predicted"/>
<reference evidence="1" key="2">
    <citation type="submission" date="2023-01" db="EMBL/GenBank/DDBJ databases">
        <title>Draft genome sequence of Litoribrevibacter albus strain NBRC 110071.</title>
        <authorList>
            <person name="Sun Q."/>
            <person name="Mori K."/>
        </authorList>
    </citation>
    <scope>NUCLEOTIDE SEQUENCE</scope>
    <source>
        <strain evidence="1">NBRC 110071</strain>
    </source>
</reference>